<proteinExistence type="predicted"/>
<evidence type="ECO:0000313" key="3">
    <source>
        <dbReference type="Proteomes" id="UP000247465"/>
    </source>
</evidence>
<reference evidence="2 3" key="1">
    <citation type="submission" date="2018-06" db="EMBL/GenBank/DDBJ databases">
        <title>Draft Genome Sequence of a Novel Marine Bacterium Related to the Verrucomicrobia.</title>
        <authorList>
            <person name="Vosseberg J."/>
            <person name="Martijn J."/>
            <person name="Ettema T.J.G."/>
        </authorList>
    </citation>
    <scope>NUCLEOTIDE SEQUENCE [LARGE SCALE GENOMIC DNA]</scope>
    <source>
        <strain evidence="2">TARA_B100001123</strain>
    </source>
</reference>
<sequence>MPMSDKLNQNQMNRMHFSLSVAGIILAILMFGFIILIAYLPTRPKPVDQDLIDQRLAILAEVNSKQHSLANSYGWVDQTKGVVRIPIERAMELTERDLRGEALRE</sequence>
<organism evidence="2 3">
    <name type="scientific">Candidatus Moanibacter tarae</name>
    <dbReference type="NCBI Taxonomy" id="2200854"/>
    <lineage>
        <taxon>Bacteria</taxon>
        <taxon>Pseudomonadati</taxon>
        <taxon>Verrucomicrobiota</taxon>
        <taxon>Opitutia</taxon>
        <taxon>Puniceicoccales</taxon>
        <taxon>Puniceicoccales incertae sedis</taxon>
        <taxon>Candidatus Moanibacter</taxon>
    </lineage>
</organism>
<dbReference type="EMBL" id="CP029803">
    <property type="protein sequence ID" value="AWT59594.1"/>
    <property type="molecule type" value="Genomic_DNA"/>
</dbReference>
<evidence type="ECO:0000256" key="1">
    <source>
        <dbReference type="SAM" id="Phobius"/>
    </source>
</evidence>
<dbReference type="Proteomes" id="UP000247465">
    <property type="component" value="Chromosome"/>
</dbReference>
<accession>A0A2Z4AH98</accession>
<gene>
    <name evidence="2" type="ORF">DF168_00786</name>
</gene>
<feature type="transmembrane region" description="Helical" evidence="1">
    <location>
        <begin position="21"/>
        <end position="40"/>
    </location>
</feature>
<keyword evidence="1" id="KW-0812">Transmembrane</keyword>
<protein>
    <submittedName>
        <fullName evidence="2">Uncharacterized protein</fullName>
    </submittedName>
</protein>
<evidence type="ECO:0000313" key="2">
    <source>
        <dbReference type="EMBL" id="AWT59594.1"/>
    </source>
</evidence>
<keyword evidence="1" id="KW-0472">Membrane</keyword>
<dbReference type="KEGG" id="mtar:DF168_00786"/>
<keyword evidence="1" id="KW-1133">Transmembrane helix</keyword>
<name>A0A2Z4AH98_9BACT</name>
<dbReference type="AlphaFoldDB" id="A0A2Z4AH98"/>